<dbReference type="Proteomes" id="UP000664167">
    <property type="component" value="Unassembled WGS sequence"/>
</dbReference>
<dbReference type="PANTHER" id="PTHR14136:SF17">
    <property type="entry name" value="BTB_POZ DOMAIN-CONTAINING PROTEIN KCTD9"/>
    <property type="match status" value="1"/>
</dbReference>
<keyword evidence="1" id="KW-0812">Transmembrane</keyword>
<dbReference type="AlphaFoldDB" id="A0A939JGV4"/>
<dbReference type="InterPro" id="IPR001646">
    <property type="entry name" value="5peptide_repeat"/>
</dbReference>
<dbReference type="PANTHER" id="PTHR14136">
    <property type="entry name" value="BTB_POZ DOMAIN-CONTAINING PROTEIN KCTD9"/>
    <property type="match status" value="1"/>
</dbReference>
<proteinExistence type="predicted"/>
<keyword evidence="1" id="KW-1133">Transmembrane helix</keyword>
<protein>
    <submittedName>
        <fullName evidence="2">Pentapeptide repeat-containing protein</fullName>
    </submittedName>
</protein>
<name>A0A939JGV4_9ACTN</name>
<sequence length="457" mass="48621">MGFWLAGFLLAILLVVGMPWAVVKAPYLIDGDYIDKAKVREGSAALVTGLRTALVACFAALGAGIALLFTARTYRLNRRGQVTERFTKALERLGADDDKMYVRIGGVLALEQIVQDAPEQATHAAQVLAQFIRMRVMAEPTPKRVRPAADVQMALTALTRPGSRTHVRKDERLDLSDLHLVGVNLFSSDLTEANLARADLKAADLRSAGLSGADLANVNLMGADLSGADLTRADLSGKDLTTTNLTGATLKHANLTGADLTGTNLDDTDLRATLLIGADLTSKNLTGTKLRGANLQATDLSGGDLAGKDLRSTSLANANLEGANIEGADFRYANLEGANLRNANLEGVDFRYANLAGANLEGASLQYAFLGHPFWSSALNSVSDTARDFLGHKSARVVTRFAYKLVNGFLTGSAGAVLTGTKIESAEQISVTSWHGARLEAGLLDELLDLRSHPEQH</sequence>
<keyword evidence="3" id="KW-1185">Reference proteome</keyword>
<dbReference type="SUPFAM" id="SSF141571">
    <property type="entry name" value="Pentapeptide repeat-like"/>
    <property type="match status" value="1"/>
</dbReference>
<reference evidence="2" key="1">
    <citation type="submission" date="2021-03" db="EMBL/GenBank/DDBJ databases">
        <title>Streptomyces poriferae sp. nov., a novel marine sponge-derived Actinobacteria species with anti-MRSA activity.</title>
        <authorList>
            <person name="Sandoval-Powers M."/>
            <person name="Kralova S."/>
            <person name="Nguyen G.-S."/>
            <person name="Fawwal D."/>
            <person name="Degnes K."/>
            <person name="Klinkenberg G."/>
            <person name="Sletta H."/>
            <person name="Wentzel A."/>
            <person name="Liles M.R."/>
        </authorList>
    </citation>
    <scope>NUCLEOTIDE SEQUENCE</scope>
    <source>
        <strain evidence="2">DSM 41794</strain>
    </source>
</reference>
<dbReference type="Pfam" id="PF00805">
    <property type="entry name" value="Pentapeptide"/>
    <property type="match status" value="4"/>
</dbReference>
<comment type="caution">
    <text evidence="2">The sequence shown here is derived from an EMBL/GenBank/DDBJ whole genome shotgun (WGS) entry which is preliminary data.</text>
</comment>
<evidence type="ECO:0000313" key="2">
    <source>
        <dbReference type="EMBL" id="MBO0515581.1"/>
    </source>
</evidence>
<gene>
    <name evidence="2" type="ORF">J0695_27885</name>
</gene>
<accession>A0A939JGV4</accession>
<dbReference type="InterPro" id="IPR051082">
    <property type="entry name" value="Pentapeptide-BTB/POZ_domain"/>
</dbReference>
<feature type="transmembrane region" description="Helical" evidence="1">
    <location>
        <begin position="48"/>
        <end position="69"/>
    </location>
</feature>
<dbReference type="EMBL" id="JAFLRJ010000300">
    <property type="protein sequence ID" value="MBO0515581.1"/>
    <property type="molecule type" value="Genomic_DNA"/>
</dbReference>
<evidence type="ECO:0000256" key="1">
    <source>
        <dbReference type="SAM" id="Phobius"/>
    </source>
</evidence>
<dbReference type="RefSeq" id="WP_206966515.1">
    <property type="nucleotide sequence ID" value="NZ_BAAAJJ010000012.1"/>
</dbReference>
<organism evidence="2 3">
    <name type="scientific">Streptomyces beijiangensis</name>
    <dbReference type="NCBI Taxonomy" id="163361"/>
    <lineage>
        <taxon>Bacteria</taxon>
        <taxon>Bacillati</taxon>
        <taxon>Actinomycetota</taxon>
        <taxon>Actinomycetes</taxon>
        <taxon>Kitasatosporales</taxon>
        <taxon>Streptomycetaceae</taxon>
        <taxon>Streptomyces</taxon>
    </lineage>
</organism>
<dbReference type="Gene3D" id="2.160.20.80">
    <property type="entry name" value="E3 ubiquitin-protein ligase SopA"/>
    <property type="match status" value="2"/>
</dbReference>
<evidence type="ECO:0000313" key="3">
    <source>
        <dbReference type="Proteomes" id="UP000664167"/>
    </source>
</evidence>
<keyword evidence="1" id="KW-0472">Membrane</keyword>